<dbReference type="InterPro" id="IPR021109">
    <property type="entry name" value="Peptidase_aspartic_dom_sf"/>
</dbReference>
<protein>
    <recommendedName>
        <fullName evidence="3">CCHC-type domain-containing protein</fullName>
    </recommendedName>
</protein>
<keyword evidence="1" id="KW-0863">Zinc-finger</keyword>
<keyword evidence="1" id="KW-0862">Zinc</keyword>
<dbReference type="PANTHER" id="PTHR15503">
    <property type="entry name" value="LDOC1 RELATED"/>
    <property type="match status" value="1"/>
</dbReference>
<keyword evidence="4" id="KW-1185">Reference proteome</keyword>
<dbReference type="PROSITE" id="PS50158">
    <property type="entry name" value="ZF_CCHC"/>
    <property type="match status" value="1"/>
</dbReference>
<gene>
    <name evidence="5" type="primary">LOC121212328</name>
</gene>
<evidence type="ECO:0000256" key="1">
    <source>
        <dbReference type="PROSITE-ProRule" id="PRU00047"/>
    </source>
</evidence>
<evidence type="ECO:0000313" key="4">
    <source>
        <dbReference type="Proteomes" id="UP000818029"/>
    </source>
</evidence>
<sequence length="352" mass="40036">MEAMERIMDNLDFTAEQKLKKVVSLLRDKKERDFSVLVEKTKIAEEVKRAECQNREKRKNKREFEPSSSTIRPKKKAKSDGPVPTEVALCRHCGRRHLGECWRITGACLRCGSTEHRVRDCPLRTEQVQAHITRTVQPLRVVQQPPRGRDIGSTHSYVANTVSETLGILIEDTSSEMTTVSPLGQSIQVSKLYRDIPLEVQGTVFWANLMELQFGEFYLIFGMGWLVRHRISLDCATKKVVFRTEEDIKVVVIGECCDYLTNVTSALVAEKLVQKGCEAFLAYVSISNSRDSSVKDIRTVRNFSDVFPEELPRLPPSREVEFGTELFLDTVPVSITPYQIALKELTELKAQI</sequence>
<keyword evidence="1" id="KW-0479">Metal-binding</keyword>
<organism evidence="4 5">
    <name type="scientific">Gossypium hirsutum</name>
    <name type="common">Upland cotton</name>
    <name type="synonym">Gossypium mexicanum</name>
    <dbReference type="NCBI Taxonomy" id="3635"/>
    <lineage>
        <taxon>Eukaryota</taxon>
        <taxon>Viridiplantae</taxon>
        <taxon>Streptophyta</taxon>
        <taxon>Embryophyta</taxon>
        <taxon>Tracheophyta</taxon>
        <taxon>Spermatophyta</taxon>
        <taxon>Magnoliopsida</taxon>
        <taxon>eudicotyledons</taxon>
        <taxon>Gunneridae</taxon>
        <taxon>Pentapetalae</taxon>
        <taxon>rosids</taxon>
        <taxon>malvids</taxon>
        <taxon>Malvales</taxon>
        <taxon>Malvaceae</taxon>
        <taxon>Malvoideae</taxon>
        <taxon>Gossypium</taxon>
    </lineage>
</organism>
<dbReference type="PANTHER" id="PTHR15503:SF45">
    <property type="entry name" value="RNA-DIRECTED DNA POLYMERASE HOMOLOG"/>
    <property type="match status" value="1"/>
</dbReference>
<evidence type="ECO:0000259" key="3">
    <source>
        <dbReference type="PROSITE" id="PS50158"/>
    </source>
</evidence>
<reference evidence="5" key="2">
    <citation type="submission" date="2025-08" db="UniProtKB">
        <authorList>
            <consortium name="RefSeq"/>
        </authorList>
    </citation>
    <scope>IDENTIFICATION</scope>
</reference>
<dbReference type="CDD" id="cd00303">
    <property type="entry name" value="retropepsin_like"/>
    <property type="match status" value="1"/>
</dbReference>
<reference evidence="4" key="1">
    <citation type="journal article" date="2020" name="Nat. Genet.">
        <title>Genomic diversifications of five Gossypium allopolyploid species and their impact on cotton improvement.</title>
        <authorList>
            <person name="Chen Z.J."/>
            <person name="Sreedasyam A."/>
            <person name="Ando A."/>
            <person name="Song Q."/>
            <person name="De Santiago L.M."/>
            <person name="Hulse-Kemp A.M."/>
            <person name="Ding M."/>
            <person name="Ye W."/>
            <person name="Kirkbride R.C."/>
            <person name="Jenkins J."/>
            <person name="Plott C."/>
            <person name="Lovell J."/>
            <person name="Lin Y.M."/>
            <person name="Vaughn R."/>
            <person name="Liu B."/>
            <person name="Simpson S."/>
            <person name="Scheffler B.E."/>
            <person name="Wen L."/>
            <person name="Saski C.A."/>
            <person name="Grover C.E."/>
            <person name="Hu G."/>
            <person name="Conover J.L."/>
            <person name="Carlson J.W."/>
            <person name="Shu S."/>
            <person name="Boston L.B."/>
            <person name="Williams M."/>
            <person name="Peterson D.G."/>
            <person name="McGee K."/>
            <person name="Jones D.C."/>
            <person name="Wendel J.F."/>
            <person name="Stelly D.M."/>
            <person name="Grimwood J."/>
            <person name="Schmutz J."/>
        </authorList>
    </citation>
    <scope>NUCLEOTIDE SEQUENCE [LARGE SCALE GENOMIC DNA]</scope>
    <source>
        <strain evidence="4">cv. TM-1</strain>
    </source>
</reference>
<dbReference type="Proteomes" id="UP000818029">
    <property type="component" value="Chromosome A13"/>
</dbReference>
<dbReference type="Gene3D" id="2.40.70.10">
    <property type="entry name" value="Acid Proteases"/>
    <property type="match status" value="1"/>
</dbReference>
<dbReference type="RefSeq" id="XP_040940727.1">
    <property type="nucleotide sequence ID" value="XM_041084793.1"/>
</dbReference>
<feature type="region of interest" description="Disordered" evidence="2">
    <location>
        <begin position="54"/>
        <end position="84"/>
    </location>
</feature>
<evidence type="ECO:0000256" key="2">
    <source>
        <dbReference type="SAM" id="MobiDB-lite"/>
    </source>
</evidence>
<dbReference type="InterPro" id="IPR001878">
    <property type="entry name" value="Znf_CCHC"/>
</dbReference>
<feature type="domain" description="CCHC-type" evidence="3">
    <location>
        <begin position="108"/>
        <end position="122"/>
    </location>
</feature>
<accession>A0ABM2ZEW0</accession>
<proteinExistence type="predicted"/>
<name>A0ABM2ZEW0_GOSHI</name>
<evidence type="ECO:0000313" key="5">
    <source>
        <dbReference type="RefSeq" id="XP_040940727.1"/>
    </source>
</evidence>
<dbReference type="InterPro" id="IPR032567">
    <property type="entry name" value="RTL1-rel"/>
</dbReference>
<dbReference type="GeneID" id="121212328"/>
<dbReference type="Pfam" id="PF08284">
    <property type="entry name" value="RVP_2"/>
    <property type="match status" value="1"/>
</dbReference>